<dbReference type="InterPro" id="IPR005455">
    <property type="entry name" value="PFN_euk"/>
</dbReference>
<dbReference type="GO" id="GO:0005938">
    <property type="term" value="C:cell cortex"/>
    <property type="evidence" value="ECO:0007669"/>
    <property type="project" value="TreeGrafter"/>
</dbReference>
<evidence type="ECO:0000313" key="7">
    <source>
        <dbReference type="EMBL" id="KAF4499763.1"/>
    </source>
</evidence>
<comment type="similarity">
    <text evidence="2 6">Belongs to the profilin family.</text>
</comment>
<protein>
    <recommendedName>
        <fullName evidence="6">Profilin</fullName>
    </recommendedName>
</protein>
<proteinExistence type="inferred from homology"/>
<dbReference type="PRINTS" id="PR00392">
    <property type="entry name" value="PROFILIN"/>
</dbReference>
<dbReference type="PANTHER" id="PTHR11604:SF0">
    <property type="entry name" value="PROFILIN"/>
    <property type="match status" value="1"/>
</dbReference>
<organism evidence="7 8">
    <name type="scientific">Fusarium agapanthi</name>
    <dbReference type="NCBI Taxonomy" id="1803897"/>
    <lineage>
        <taxon>Eukaryota</taxon>
        <taxon>Fungi</taxon>
        <taxon>Dikarya</taxon>
        <taxon>Ascomycota</taxon>
        <taxon>Pezizomycotina</taxon>
        <taxon>Sordariomycetes</taxon>
        <taxon>Hypocreomycetidae</taxon>
        <taxon>Hypocreales</taxon>
        <taxon>Nectriaceae</taxon>
        <taxon>Fusarium</taxon>
        <taxon>Fusarium fujikuroi species complex</taxon>
    </lineage>
</organism>
<dbReference type="EMBL" id="LUFC02000235">
    <property type="protein sequence ID" value="KAF4499763.1"/>
    <property type="molecule type" value="Genomic_DNA"/>
</dbReference>
<dbReference type="AlphaFoldDB" id="A0A9P5EG80"/>
<name>A0A9P5EG80_9HYPO</name>
<keyword evidence="4 6" id="KW-0009">Actin-binding</keyword>
<gene>
    <name evidence="7" type="ORF">FAGAP_4038</name>
</gene>
<evidence type="ECO:0000256" key="6">
    <source>
        <dbReference type="RuleBase" id="RU003909"/>
    </source>
</evidence>
<dbReference type="CDD" id="cd00148">
    <property type="entry name" value="PROF"/>
    <property type="match status" value="1"/>
</dbReference>
<reference evidence="7" key="1">
    <citation type="submission" date="2020-01" db="EMBL/GenBank/DDBJ databases">
        <title>Identification and distribution of gene clusters putatively required for synthesis of sphingolipid metabolism inhibitors in phylogenetically diverse species of the filamentous fungus Fusarium.</title>
        <authorList>
            <person name="Kim H.-S."/>
            <person name="Busman M."/>
            <person name="Brown D.W."/>
            <person name="Divon H."/>
            <person name="Uhlig S."/>
            <person name="Proctor R.H."/>
        </authorList>
    </citation>
    <scope>NUCLEOTIDE SEQUENCE</scope>
    <source>
        <strain evidence="7">NRRL 31653</strain>
    </source>
</reference>
<dbReference type="InterPro" id="IPR036140">
    <property type="entry name" value="PFN_sf"/>
</dbReference>
<dbReference type="OrthoDB" id="421374at2759"/>
<evidence type="ECO:0000256" key="1">
    <source>
        <dbReference type="ARBA" id="ARBA00004245"/>
    </source>
</evidence>
<evidence type="ECO:0000256" key="2">
    <source>
        <dbReference type="ARBA" id="ARBA00010058"/>
    </source>
</evidence>
<dbReference type="Proteomes" id="UP000737391">
    <property type="component" value="Unassembled WGS sequence"/>
</dbReference>
<dbReference type="SMART" id="SM00392">
    <property type="entry name" value="PROF"/>
    <property type="match status" value="1"/>
</dbReference>
<dbReference type="SUPFAM" id="SSF55770">
    <property type="entry name" value="Profilin (actin-binding protein)"/>
    <property type="match status" value="1"/>
</dbReference>
<accession>A0A9P5EG80</accession>
<evidence type="ECO:0000256" key="3">
    <source>
        <dbReference type="ARBA" id="ARBA00022490"/>
    </source>
</evidence>
<keyword evidence="5" id="KW-0206">Cytoskeleton</keyword>
<evidence type="ECO:0000256" key="5">
    <source>
        <dbReference type="ARBA" id="ARBA00023212"/>
    </source>
</evidence>
<dbReference type="InterPro" id="IPR048278">
    <property type="entry name" value="PFN"/>
</dbReference>
<sequence>MSWQGQFLTVSTILHRPAIDFPSPAIVLVPHHRLQIPLSRNPNLNYDHAFRHECRSNADIFRLDSLVGSGHIDKGAIISVAGDSAWASSPDLQLKPEEMKAISAIVGGDSAAKDKAFAEGLYIAGERYVMARAEDRSIYARSGRLGVAVAKTGQAIVIGHHGEAQVAGNATSTVEGLADYLIKSGY</sequence>
<dbReference type="Pfam" id="PF00235">
    <property type="entry name" value="Profilin"/>
    <property type="match status" value="1"/>
</dbReference>
<evidence type="ECO:0000256" key="4">
    <source>
        <dbReference type="ARBA" id="ARBA00023203"/>
    </source>
</evidence>
<keyword evidence="8" id="KW-1185">Reference proteome</keyword>
<evidence type="ECO:0000313" key="8">
    <source>
        <dbReference type="Proteomes" id="UP000737391"/>
    </source>
</evidence>
<keyword evidence="3" id="KW-0963">Cytoplasm</keyword>
<comment type="subcellular location">
    <subcellularLocation>
        <location evidence="1">Cytoplasm</location>
        <location evidence="1">Cytoskeleton</location>
    </subcellularLocation>
</comment>
<dbReference type="GO" id="GO:0003785">
    <property type="term" value="F:actin monomer binding"/>
    <property type="evidence" value="ECO:0007669"/>
    <property type="project" value="TreeGrafter"/>
</dbReference>
<comment type="caution">
    <text evidence="7">The sequence shown here is derived from an EMBL/GenBank/DDBJ whole genome shotgun (WGS) entry which is preliminary data.</text>
</comment>
<dbReference type="Gene3D" id="3.30.450.30">
    <property type="entry name" value="Dynein light chain 2a, cytoplasmic"/>
    <property type="match status" value="1"/>
</dbReference>
<dbReference type="PANTHER" id="PTHR11604">
    <property type="entry name" value="PROFILIN"/>
    <property type="match status" value="1"/>
</dbReference>
<dbReference type="GO" id="GO:0005856">
    <property type="term" value="C:cytoskeleton"/>
    <property type="evidence" value="ECO:0007669"/>
    <property type="project" value="UniProtKB-SubCell"/>
</dbReference>